<dbReference type="Gene3D" id="3.40.50.300">
    <property type="entry name" value="P-loop containing nucleotide triphosphate hydrolases"/>
    <property type="match status" value="1"/>
</dbReference>
<evidence type="ECO:0000259" key="6">
    <source>
        <dbReference type="PROSITE" id="PS00486"/>
    </source>
</evidence>
<dbReference type="InterPro" id="IPR045076">
    <property type="entry name" value="MutS"/>
</dbReference>
<keyword evidence="4" id="KW-0238">DNA-binding</keyword>
<dbReference type="Pfam" id="PF00488">
    <property type="entry name" value="MutS_V"/>
    <property type="match status" value="1"/>
</dbReference>
<dbReference type="Pfam" id="PF05192">
    <property type="entry name" value="MutS_III"/>
    <property type="match status" value="1"/>
</dbReference>
<dbReference type="Gene3D" id="1.10.1420.10">
    <property type="match status" value="2"/>
</dbReference>
<name>A0A5A7TER1_CUCMM</name>
<gene>
    <name evidence="7" type="ORF">E6C27_scaffold558G00610</name>
</gene>
<organism evidence="7 8">
    <name type="scientific">Cucumis melo var. makuwa</name>
    <name type="common">Oriental melon</name>
    <dbReference type="NCBI Taxonomy" id="1194695"/>
    <lineage>
        <taxon>Eukaryota</taxon>
        <taxon>Viridiplantae</taxon>
        <taxon>Streptophyta</taxon>
        <taxon>Embryophyta</taxon>
        <taxon>Tracheophyta</taxon>
        <taxon>Spermatophyta</taxon>
        <taxon>Magnoliopsida</taxon>
        <taxon>eudicotyledons</taxon>
        <taxon>Gunneridae</taxon>
        <taxon>Pentapetalae</taxon>
        <taxon>rosids</taxon>
        <taxon>fabids</taxon>
        <taxon>Cucurbitales</taxon>
        <taxon>Cucurbitaceae</taxon>
        <taxon>Benincaseae</taxon>
        <taxon>Cucumis</taxon>
    </lineage>
</organism>
<dbReference type="GO" id="GO:0006298">
    <property type="term" value="P:mismatch repair"/>
    <property type="evidence" value="ECO:0007669"/>
    <property type="project" value="InterPro"/>
</dbReference>
<dbReference type="CDD" id="cd03243">
    <property type="entry name" value="ABC_MutS_homologs"/>
    <property type="match status" value="1"/>
</dbReference>
<evidence type="ECO:0000256" key="2">
    <source>
        <dbReference type="ARBA" id="ARBA00022741"/>
    </source>
</evidence>
<dbReference type="InterPro" id="IPR027417">
    <property type="entry name" value="P-loop_NTPase"/>
</dbReference>
<dbReference type="InterPro" id="IPR000432">
    <property type="entry name" value="DNA_mismatch_repair_MutS_C"/>
</dbReference>
<dbReference type="FunFam" id="1.10.1420.10:FF:000012">
    <property type="entry name" value="DNA mismatch repair protein MSH4"/>
    <property type="match status" value="1"/>
</dbReference>
<dbReference type="FunFam" id="1.10.1420.10:FF:000011">
    <property type="entry name" value="DNA mismatch repair protein MSH4"/>
    <property type="match status" value="1"/>
</dbReference>
<dbReference type="AlphaFoldDB" id="A0A5A7TER1"/>
<feature type="domain" description="DNA mismatch repair proteins mutS family" evidence="6">
    <location>
        <begin position="624"/>
        <end position="640"/>
    </location>
</feature>
<evidence type="ECO:0000256" key="3">
    <source>
        <dbReference type="ARBA" id="ARBA00022840"/>
    </source>
</evidence>
<dbReference type="SMART" id="SM00533">
    <property type="entry name" value="MUTSd"/>
    <property type="match status" value="1"/>
</dbReference>
<dbReference type="FunFam" id="3.40.50.300:FF:001249">
    <property type="entry name" value="DNA mismatch repair protein MSH4"/>
    <property type="match status" value="1"/>
</dbReference>
<evidence type="ECO:0000313" key="8">
    <source>
        <dbReference type="Proteomes" id="UP000321393"/>
    </source>
</evidence>
<dbReference type="GO" id="GO:0007131">
    <property type="term" value="P:reciprocal meiotic recombination"/>
    <property type="evidence" value="ECO:0007669"/>
    <property type="project" value="TreeGrafter"/>
</dbReference>
<keyword evidence="3" id="KW-0067">ATP-binding</keyword>
<dbReference type="PROSITE" id="PS00486">
    <property type="entry name" value="DNA_MISMATCH_REPAIR_2"/>
    <property type="match status" value="1"/>
</dbReference>
<dbReference type="SMART" id="SM00534">
    <property type="entry name" value="MUTSac"/>
    <property type="match status" value="1"/>
</dbReference>
<evidence type="ECO:0000256" key="4">
    <source>
        <dbReference type="ARBA" id="ARBA00023125"/>
    </source>
</evidence>
<dbReference type="Gene3D" id="3.30.420.110">
    <property type="entry name" value="MutS, connector domain"/>
    <property type="match status" value="1"/>
</dbReference>
<dbReference type="OrthoDB" id="276261at2759"/>
<comment type="caution">
    <text evidence="7">The sequence shown here is derived from an EMBL/GenBank/DDBJ whole genome shotgun (WGS) entry which is preliminary data.</text>
</comment>
<dbReference type="PIRSF" id="PIRSF005813">
    <property type="entry name" value="MSH2"/>
    <property type="match status" value="1"/>
</dbReference>
<dbReference type="InterPro" id="IPR011184">
    <property type="entry name" value="DNA_mismatch_repair_Msh2"/>
</dbReference>
<comment type="similarity">
    <text evidence="1">Belongs to the DNA mismatch repair MutS family.</text>
</comment>
<dbReference type="InterPro" id="IPR036187">
    <property type="entry name" value="DNA_mismatch_repair_MutS_sf"/>
</dbReference>
<dbReference type="GO" id="GO:0005634">
    <property type="term" value="C:nucleus"/>
    <property type="evidence" value="ECO:0007669"/>
    <property type="project" value="TreeGrafter"/>
</dbReference>
<dbReference type="GO" id="GO:0030983">
    <property type="term" value="F:mismatched DNA binding"/>
    <property type="evidence" value="ECO:0007669"/>
    <property type="project" value="InterPro"/>
</dbReference>
<dbReference type="EMBL" id="SSTE01018296">
    <property type="protein sequence ID" value="KAA0039729.1"/>
    <property type="molecule type" value="Genomic_DNA"/>
</dbReference>
<keyword evidence="5" id="KW-0469">Meiosis</keyword>
<evidence type="ECO:0000256" key="5">
    <source>
        <dbReference type="ARBA" id="ARBA00023254"/>
    </source>
</evidence>
<dbReference type="InterPro" id="IPR007696">
    <property type="entry name" value="DNA_mismatch_repair_MutS_core"/>
</dbReference>
<dbReference type="GO" id="GO:0140664">
    <property type="term" value="F:ATP-dependent DNA damage sensor activity"/>
    <property type="evidence" value="ECO:0007669"/>
    <property type="project" value="InterPro"/>
</dbReference>
<dbReference type="Proteomes" id="UP000321393">
    <property type="component" value="Unassembled WGS sequence"/>
</dbReference>
<reference evidence="7 8" key="1">
    <citation type="submission" date="2019-08" db="EMBL/GenBank/DDBJ databases">
        <title>Draft genome sequences of two oriental melons (Cucumis melo L. var makuwa).</title>
        <authorList>
            <person name="Kwon S.-Y."/>
        </authorList>
    </citation>
    <scope>NUCLEOTIDE SEQUENCE [LARGE SCALE GENOMIC DNA]</scope>
    <source>
        <strain evidence="8">cv. SW 3</strain>
        <tissue evidence="7">Leaf</tissue>
    </source>
</reference>
<sequence>MEDERSSFVVGLIENRAKEVGVAAFDLRSASLHLSQYIETSSSYQNTKTLLHFYDPMVILVSPNKLAPDGMVGVSVLADRFFATVKKVVMARSCFDDTKGAVLIKNLAAKEPSALGLETYYKQYYLCLAAAAASIKWIEAEKGVIVTNHSLLVTFNGSSDHVSIDATSVQNLEIIEPLHSNLWGTSNKKRSLYNMLKTTKTIGGSRLLRANLLQPLKDIETINARLDCLDELMSNEQLFFGLSQALRKFPKETDRVLCHFCFKQKKVTNEVLHPGDAKKSQNLISSIILLKTALEALPLLSKILKEAKSFLLANIYKSVCENEKYANIRKRIGEVIDEDVLHARVPFIARTQQCFAVKAGIDGLLDIARRTFCDTSEAIHNLANKYREEYKLPNLKLPFNNRQGFYLSIPHKDVQGKLPNKFIQVLKHGNNIRCSTLELASLNVRNKSAAGECYLRTEICLEGLVDAIREDVSMLTLLAEVLCLLDMIVNSFAHTISTKPVDRYTRPNFTENGPMAIEAARHPILESIHNDFVANSIFLSEASNMIIVMGPNMSGKSTYLQQMCLLVILAQIGCYVPAHFSTLRVVDRIFTRMGTDDSLESNSSTFMTEMKETAFVMQNVSRRSLVVVDELGRSTSSSDGFAIAWSCCEHLLTLKAYTIFATHMEGLSELATIYPNVKILHFHVDIRNNRLDFKFQLKDGIRHVPHYGLLLAEVAGLPSSVIETARDITSRIKEKEERRMEINYLQYHPIRMAYNVAQRLICLKYSSHDEDSIREALQNLKEGYISGRL</sequence>
<dbReference type="STRING" id="1194695.A0A5A7TER1"/>
<evidence type="ECO:0000256" key="1">
    <source>
        <dbReference type="ARBA" id="ARBA00006271"/>
    </source>
</evidence>
<dbReference type="InterPro" id="IPR036678">
    <property type="entry name" value="MutS_con_dom_sf"/>
</dbReference>
<dbReference type="SUPFAM" id="SSF52540">
    <property type="entry name" value="P-loop containing nucleoside triphosphate hydrolases"/>
    <property type="match status" value="1"/>
</dbReference>
<evidence type="ECO:0000313" key="7">
    <source>
        <dbReference type="EMBL" id="KAA0039729.1"/>
    </source>
</evidence>
<dbReference type="GO" id="GO:0005524">
    <property type="term" value="F:ATP binding"/>
    <property type="evidence" value="ECO:0007669"/>
    <property type="project" value="UniProtKB-KW"/>
</dbReference>
<dbReference type="SUPFAM" id="SSF48334">
    <property type="entry name" value="DNA repair protein MutS, domain III"/>
    <property type="match status" value="1"/>
</dbReference>
<dbReference type="FunFam" id="3.30.420.110:FF:000024">
    <property type="entry name" value="DNA mismatch repair protein MSH4"/>
    <property type="match status" value="1"/>
</dbReference>
<keyword evidence="2" id="KW-0547">Nucleotide-binding</keyword>
<dbReference type="InterPro" id="IPR007861">
    <property type="entry name" value="DNA_mismatch_repair_MutS_clamp"/>
</dbReference>
<dbReference type="Pfam" id="PF05190">
    <property type="entry name" value="MutS_IV"/>
    <property type="match status" value="1"/>
</dbReference>
<proteinExistence type="inferred from homology"/>
<accession>A0A5A7TER1</accession>
<dbReference type="PANTHER" id="PTHR11361:SF21">
    <property type="entry name" value="MUTS PROTEIN HOMOLOG 4"/>
    <property type="match status" value="1"/>
</dbReference>
<dbReference type="PANTHER" id="PTHR11361">
    <property type="entry name" value="DNA MISMATCH REPAIR PROTEIN MUTS FAMILY MEMBER"/>
    <property type="match status" value="1"/>
</dbReference>
<protein>
    <submittedName>
        <fullName evidence="7">DNA mismatch repair protein MSH4</fullName>
    </submittedName>
</protein>